<evidence type="ECO:0000313" key="3">
    <source>
        <dbReference type="EMBL" id="KAJ9690696.1"/>
    </source>
</evidence>
<keyword evidence="1" id="KW-0472">Membrane</keyword>
<keyword evidence="1" id="KW-1133">Transmembrane helix</keyword>
<keyword evidence="4" id="KW-1185">Reference proteome</keyword>
<dbReference type="InterPro" id="IPR050167">
    <property type="entry name" value="Ser_Thr_protein_kinase"/>
</dbReference>
<gene>
    <name evidence="3" type="ORF">PVL29_013054</name>
</gene>
<proteinExistence type="predicted"/>
<evidence type="ECO:0000259" key="2">
    <source>
        <dbReference type="PROSITE" id="PS50011"/>
    </source>
</evidence>
<keyword evidence="1" id="KW-0812">Transmembrane</keyword>
<dbReference type="PROSITE" id="PS50011">
    <property type="entry name" value="PROTEIN_KINASE_DOM"/>
    <property type="match status" value="1"/>
</dbReference>
<dbReference type="PANTHER" id="PTHR23257">
    <property type="entry name" value="SERINE-THREONINE PROTEIN KINASE"/>
    <property type="match status" value="1"/>
</dbReference>
<accession>A0AA38ZKD0</accession>
<dbReference type="Pfam" id="PF00069">
    <property type="entry name" value="Pkinase"/>
    <property type="match status" value="1"/>
</dbReference>
<dbReference type="PANTHER" id="PTHR23257:SF821">
    <property type="entry name" value="ATP BINDING PROTEIN"/>
    <property type="match status" value="1"/>
</dbReference>
<comment type="caution">
    <text evidence="3">The sequence shown here is derived from an EMBL/GenBank/DDBJ whole genome shotgun (WGS) entry which is preliminary data.</text>
</comment>
<name>A0AA38ZKD0_VITRO</name>
<dbReference type="Gene3D" id="1.10.510.10">
    <property type="entry name" value="Transferase(Phosphotransferase) domain 1"/>
    <property type="match status" value="1"/>
</dbReference>
<reference evidence="3 4" key="1">
    <citation type="journal article" date="2023" name="BMC Biotechnol.">
        <title>Vitis rotundifolia cv Carlos genome sequencing.</title>
        <authorList>
            <person name="Huff M."/>
            <person name="Hulse-Kemp A."/>
            <person name="Scheffler B."/>
            <person name="Youngblood R."/>
            <person name="Simpson S."/>
            <person name="Babiker E."/>
            <person name="Staton M."/>
        </authorList>
    </citation>
    <scope>NUCLEOTIDE SEQUENCE [LARGE SCALE GENOMIC DNA]</scope>
    <source>
        <tissue evidence="3">Leaf</tissue>
    </source>
</reference>
<evidence type="ECO:0000313" key="4">
    <source>
        <dbReference type="Proteomes" id="UP001168098"/>
    </source>
</evidence>
<protein>
    <recommendedName>
        <fullName evidence="2">Protein kinase domain-containing protein</fullName>
    </recommendedName>
</protein>
<dbReference type="GO" id="GO:0004672">
    <property type="term" value="F:protein kinase activity"/>
    <property type="evidence" value="ECO:0007669"/>
    <property type="project" value="InterPro"/>
</dbReference>
<evidence type="ECO:0000256" key="1">
    <source>
        <dbReference type="SAM" id="Phobius"/>
    </source>
</evidence>
<dbReference type="InterPro" id="IPR000719">
    <property type="entry name" value="Prot_kinase_dom"/>
</dbReference>
<sequence>MLKGDIQMQKSSGNYPLNFMVPSLSIFLFFLFCFESEGNRSLHSMDSNTMISLRGLMRIYWMEMVHRDLKSVDCLVDKHLTIKICDFGLSWILTTTPMRDISSAGTPEWMAQELI</sequence>
<dbReference type="GO" id="GO:0007165">
    <property type="term" value="P:signal transduction"/>
    <property type="evidence" value="ECO:0007669"/>
    <property type="project" value="TreeGrafter"/>
</dbReference>
<dbReference type="EMBL" id="JARBHA010000010">
    <property type="protein sequence ID" value="KAJ9690696.1"/>
    <property type="molecule type" value="Genomic_DNA"/>
</dbReference>
<feature type="domain" description="Protein kinase" evidence="2">
    <location>
        <begin position="1"/>
        <end position="115"/>
    </location>
</feature>
<dbReference type="InterPro" id="IPR011009">
    <property type="entry name" value="Kinase-like_dom_sf"/>
</dbReference>
<dbReference type="SUPFAM" id="SSF56112">
    <property type="entry name" value="Protein kinase-like (PK-like)"/>
    <property type="match status" value="1"/>
</dbReference>
<dbReference type="GO" id="GO:0005737">
    <property type="term" value="C:cytoplasm"/>
    <property type="evidence" value="ECO:0007669"/>
    <property type="project" value="TreeGrafter"/>
</dbReference>
<organism evidence="3 4">
    <name type="scientific">Vitis rotundifolia</name>
    <name type="common">Muscadine grape</name>
    <dbReference type="NCBI Taxonomy" id="103349"/>
    <lineage>
        <taxon>Eukaryota</taxon>
        <taxon>Viridiplantae</taxon>
        <taxon>Streptophyta</taxon>
        <taxon>Embryophyta</taxon>
        <taxon>Tracheophyta</taxon>
        <taxon>Spermatophyta</taxon>
        <taxon>Magnoliopsida</taxon>
        <taxon>eudicotyledons</taxon>
        <taxon>Gunneridae</taxon>
        <taxon>Pentapetalae</taxon>
        <taxon>rosids</taxon>
        <taxon>Vitales</taxon>
        <taxon>Vitaceae</taxon>
        <taxon>Viteae</taxon>
        <taxon>Vitis</taxon>
    </lineage>
</organism>
<dbReference type="GO" id="GO:0005524">
    <property type="term" value="F:ATP binding"/>
    <property type="evidence" value="ECO:0007669"/>
    <property type="project" value="InterPro"/>
</dbReference>
<feature type="transmembrane region" description="Helical" evidence="1">
    <location>
        <begin position="15"/>
        <end position="34"/>
    </location>
</feature>
<dbReference type="AlphaFoldDB" id="A0AA38ZKD0"/>
<dbReference type="Proteomes" id="UP001168098">
    <property type="component" value="Unassembled WGS sequence"/>
</dbReference>